<name>A0A8C2ILG4_CYPCA</name>
<proteinExistence type="predicted"/>
<dbReference type="AlphaFoldDB" id="A0A8C2ILG4"/>
<dbReference type="Pfam" id="PF08674">
    <property type="entry name" value="AChE_tetra"/>
    <property type="match status" value="1"/>
</dbReference>
<dbReference type="Ensembl" id="ENSCCRT00020089650.1">
    <property type="protein sequence ID" value="ENSCCRP00020081892.1"/>
    <property type="gene ID" value="ENSCCRG00020037836.1"/>
</dbReference>
<evidence type="ECO:0000313" key="2">
    <source>
        <dbReference type="Proteomes" id="UP000694701"/>
    </source>
</evidence>
<organism evidence="1 2">
    <name type="scientific">Cyprinus carpio</name>
    <name type="common">Common carp</name>
    <dbReference type="NCBI Taxonomy" id="7962"/>
    <lineage>
        <taxon>Eukaryota</taxon>
        <taxon>Metazoa</taxon>
        <taxon>Chordata</taxon>
        <taxon>Craniata</taxon>
        <taxon>Vertebrata</taxon>
        <taxon>Euteleostomi</taxon>
        <taxon>Actinopterygii</taxon>
        <taxon>Neopterygii</taxon>
        <taxon>Teleostei</taxon>
        <taxon>Ostariophysi</taxon>
        <taxon>Cypriniformes</taxon>
        <taxon>Cyprinidae</taxon>
        <taxon>Cyprininae</taxon>
        <taxon>Cyprinus</taxon>
    </lineage>
</organism>
<evidence type="ECO:0000313" key="1">
    <source>
        <dbReference type="Ensembl" id="ENSCCRP00020081892.1"/>
    </source>
</evidence>
<dbReference type="InterPro" id="IPR014788">
    <property type="entry name" value="AChE_tetra"/>
</dbReference>
<accession>A0A8C2ILG4</accession>
<sequence length="63" mass="7602">MHACTTAQTQMVMWTLFTPPKLSIDEVKFQWKSQFHGWISYMLDWKNQFNDFASVRKQQCENL</sequence>
<protein>
    <submittedName>
        <fullName evidence="1">Uncharacterized protein</fullName>
    </submittedName>
</protein>
<reference evidence="1" key="1">
    <citation type="submission" date="2025-08" db="UniProtKB">
        <authorList>
            <consortium name="Ensembl"/>
        </authorList>
    </citation>
    <scope>IDENTIFICATION</scope>
</reference>
<dbReference type="Proteomes" id="UP000694701">
    <property type="component" value="Unplaced"/>
</dbReference>